<dbReference type="EnsemblPlants" id="QL01p010020:mrna">
    <property type="protein sequence ID" value="QL01p010020:mrna"/>
    <property type="gene ID" value="QL01p010020"/>
</dbReference>
<evidence type="ECO:0000313" key="2">
    <source>
        <dbReference type="EnsemblPlants" id="QL01p010020:mrna"/>
    </source>
</evidence>
<keyword evidence="3" id="KW-1185">Reference proteome</keyword>
<evidence type="ECO:0000256" key="1">
    <source>
        <dbReference type="SAM" id="SignalP"/>
    </source>
</evidence>
<keyword evidence="1" id="KW-0732">Signal</keyword>
<sequence>MASKTFTMKFFSLLISSFAIIQLAMAGDPEIFTDFIVPPNVTNVDENFFTFTGLRDLFKGGPSTTLKVSKLAQLTHPTFILVLLSFFSWLEVPFKSGTCALPYNADAQIPVAAIAAFGSANAGTVSIPNTLFTTGIDDVVLAKSFKTNTTTIEALKAGLAPPTP</sequence>
<protein>
    <submittedName>
        <fullName evidence="2">Uncharacterized protein</fullName>
    </submittedName>
</protein>
<dbReference type="OMA" id="DTIDGNF"/>
<proteinExistence type="predicted"/>
<dbReference type="AlphaFoldDB" id="A0A7N2QX63"/>
<accession>A0A7N2QX63</accession>
<evidence type="ECO:0000313" key="3">
    <source>
        <dbReference type="Proteomes" id="UP000594261"/>
    </source>
</evidence>
<reference evidence="2 3" key="1">
    <citation type="journal article" date="2016" name="G3 (Bethesda)">
        <title>First Draft Assembly and Annotation of the Genome of a California Endemic Oak Quercus lobata Nee (Fagaceae).</title>
        <authorList>
            <person name="Sork V.L."/>
            <person name="Fitz-Gibbon S.T."/>
            <person name="Puiu D."/>
            <person name="Crepeau M."/>
            <person name="Gugger P.F."/>
            <person name="Sherman R."/>
            <person name="Stevens K."/>
            <person name="Langley C.H."/>
            <person name="Pellegrini M."/>
            <person name="Salzberg S.L."/>
        </authorList>
    </citation>
    <scope>NUCLEOTIDE SEQUENCE [LARGE SCALE GENOMIC DNA]</scope>
    <source>
        <strain evidence="2 3">cv. SW786</strain>
    </source>
</reference>
<dbReference type="InParanoid" id="A0A7N2QX63"/>
<feature type="signal peptide" evidence="1">
    <location>
        <begin position="1"/>
        <end position="26"/>
    </location>
</feature>
<dbReference type="Proteomes" id="UP000594261">
    <property type="component" value="Chromosome 1"/>
</dbReference>
<reference evidence="2" key="2">
    <citation type="submission" date="2021-01" db="UniProtKB">
        <authorList>
            <consortium name="EnsemblPlants"/>
        </authorList>
    </citation>
    <scope>IDENTIFICATION</scope>
</reference>
<dbReference type="InterPro" id="IPR014710">
    <property type="entry name" value="RmlC-like_jellyroll"/>
</dbReference>
<dbReference type="EMBL" id="LRBV02000001">
    <property type="status" value="NOT_ANNOTATED_CDS"/>
    <property type="molecule type" value="Genomic_DNA"/>
</dbReference>
<dbReference type="Gramene" id="QL01p010020:mrna">
    <property type="protein sequence ID" value="QL01p010020:mrna"/>
    <property type="gene ID" value="QL01p010020"/>
</dbReference>
<feature type="chain" id="PRO_5029664267" evidence="1">
    <location>
        <begin position="27"/>
        <end position="164"/>
    </location>
</feature>
<name>A0A7N2QX63_QUELO</name>
<dbReference type="Gene3D" id="2.60.120.10">
    <property type="entry name" value="Jelly Rolls"/>
    <property type="match status" value="1"/>
</dbReference>
<organism evidence="2 3">
    <name type="scientific">Quercus lobata</name>
    <name type="common">Valley oak</name>
    <dbReference type="NCBI Taxonomy" id="97700"/>
    <lineage>
        <taxon>Eukaryota</taxon>
        <taxon>Viridiplantae</taxon>
        <taxon>Streptophyta</taxon>
        <taxon>Embryophyta</taxon>
        <taxon>Tracheophyta</taxon>
        <taxon>Spermatophyta</taxon>
        <taxon>Magnoliopsida</taxon>
        <taxon>eudicotyledons</taxon>
        <taxon>Gunneridae</taxon>
        <taxon>Pentapetalae</taxon>
        <taxon>rosids</taxon>
        <taxon>fabids</taxon>
        <taxon>Fagales</taxon>
        <taxon>Fagaceae</taxon>
        <taxon>Quercus</taxon>
    </lineage>
</organism>